<evidence type="ECO:0000256" key="1">
    <source>
        <dbReference type="SAM" id="MobiDB-lite"/>
    </source>
</evidence>
<accession>A0A6L9XUM2</accession>
<protein>
    <submittedName>
        <fullName evidence="2">Gluconate 2-dehydrogenase subunit 3 family protein</fullName>
    </submittedName>
</protein>
<comment type="caution">
    <text evidence="2">The sequence shown here is derived from an EMBL/GenBank/DDBJ whole genome shotgun (WGS) entry which is preliminary data.</text>
</comment>
<proteinExistence type="predicted"/>
<name>A0A6L9XUM2_9MICO</name>
<dbReference type="InterPro" id="IPR027056">
    <property type="entry name" value="Gluconate_2DH_su3"/>
</dbReference>
<evidence type="ECO:0000313" key="3">
    <source>
        <dbReference type="Proteomes" id="UP000474967"/>
    </source>
</evidence>
<dbReference type="EMBL" id="JAAGWY010000001">
    <property type="protein sequence ID" value="NEN05083.1"/>
    <property type="molecule type" value="Genomic_DNA"/>
</dbReference>
<dbReference type="AlphaFoldDB" id="A0A6L9XUM2"/>
<sequence>MSGLNLPPDDGGGRFPGFDVLEQDGHWDAATRAVVEARVSLLPAIRFFDAAEEAAATALFDQLLYQRAEPKVPVTRMVDSRLAEQETDGWHYDTMPPDAAAWRTTLAALDDDARDRFGRPFSECRWEAQTELLTAIHDSKATEWHGLPPAQVWSLWTRYACTAFYSHPWAWNEIGFAGPAYPRGYKNIGVDKREPFEVADAMPGEDPLRDGTLKGASRGR</sequence>
<organism evidence="2 3">
    <name type="scientific">Leifsonia tongyongensis</name>
    <dbReference type="NCBI Taxonomy" id="1268043"/>
    <lineage>
        <taxon>Bacteria</taxon>
        <taxon>Bacillati</taxon>
        <taxon>Actinomycetota</taxon>
        <taxon>Actinomycetes</taxon>
        <taxon>Micrococcales</taxon>
        <taxon>Microbacteriaceae</taxon>
        <taxon>Leifsonia</taxon>
    </lineage>
</organism>
<dbReference type="Pfam" id="PF13618">
    <property type="entry name" value="Gluconate_2-dh3"/>
    <property type="match status" value="1"/>
</dbReference>
<evidence type="ECO:0000313" key="2">
    <source>
        <dbReference type="EMBL" id="NEN05083.1"/>
    </source>
</evidence>
<reference evidence="2 3" key="1">
    <citation type="journal article" date="2014" name="J. Microbiol.">
        <title>Diaminobutyricibacter tongyongensis gen. nov., sp. nov. and Homoserinibacter gongjuensis gen. nov., sp. nov. belong to the family Microbacteriaceae.</title>
        <authorList>
            <person name="Kim S.J."/>
            <person name="Ahn J.H."/>
            <person name="Weon H.Y."/>
            <person name="Hamada M."/>
            <person name="Suzuki K."/>
            <person name="Kwon S.W."/>
        </authorList>
    </citation>
    <scope>NUCLEOTIDE SEQUENCE [LARGE SCALE GENOMIC DNA]</scope>
    <source>
        <strain evidence="2 3">NBRC 108724</strain>
    </source>
</reference>
<dbReference type="RefSeq" id="WP_163288175.1">
    <property type="nucleotide sequence ID" value="NZ_JAAGWY010000001.1"/>
</dbReference>
<dbReference type="Proteomes" id="UP000474967">
    <property type="component" value="Unassembled WGS sequence"/>
</dbReference>
<feature type="region of interest" description="Disordered" evidence="1">
    <location>
        <begin position="197"/>
        <end position="220"/>
    </location>
</feature>
<gene>
    <name evidence="2" type="ORF">G3T36_04280</name>
</gene>
<keyword evidence="3" id="KW-1185">Reference proteome</keyword>